<feature type="region of interest" description="Disordered" evidence="1">
    <location>
        <begin position="1"/>
        <end position="58"/>
    </location>
</feature>
<name>A0A7S3VCG1_9STRA</name>
<evidence type="ECO:0000313" key="2">
    <source>
        <dbReference type="EMBL" id="CAE0471325.1"/>
    </source>
</evidence>
<dbReference type="EMBL" id="HBIO01021033">
    <property type="protein sequence ID" value="CAE0471325.1"/>
    <property type="molecule type" value="Transcribed_RNA"/>
</dbReference>
<sequence>MCLTERPKTISGPLEDTEGDDERCVTPPHTTEDSEREDDMEEIPHMLSPGSDVESDEEVDFHHNHRLGMSGTPILYTQRAGSSSYLSTPEINAGSASDVMEGSPVSSITNYTPRPQDFLVVDSSHASSKILHPPSISSSEDSSRNKGKSTISTNSSGKPVQNRKKRSKSKRKKGSSSGSFAAGVTVPHMDNHSSTSSSYPLHISPRVALQPRMGNPKHLPSISPVTKHPFSTPSSSSTTSKVSLSSLVRPNLSGRSQSDSPRQMSDPTGRPYPHRRSISLDIPSAQATSRKMRIWDHKRLSTLREGTQATMPIIPINYVPASATSPYPSPHQKHHHRRKASKCSSSPMAPSQHRRTVSFPDDVLQKNKFGVNHAHYHQHDEGALQHYNDYTLESDDPALFSLVETSLSRSNGRVYIATDVDPKFTSPFYTNGKGYSSSSALALTQRYEIGHSASSVGSHRYSCSTTSTLTSPSVGDKKLVYHADDGMRGLHIQSQQQTQTHSQKVSRKSKKSSIAKQRAALGRKHEQALPSRHTISASGRNADTDTSIGTVKTGNRTKRHKRNKKKSRLAMRKGSAMGSDKAPSPSISTSSSRFGIDQHSSDGGPISVKSQEASHCIIQ</sequence>
<gene>
    <name evidence="2" type="ORF">CDEB00056_LOCUS16178</name>
</gene>
<dbReference type="AlphaFoldDB" id="A0A7S3VCG1"/>
<feature type="compositionally biased region" description="Low complexity" evidence="1">
    <location>
        <begin position="231"/>
        <end position="246"/>
    </location>
</feature>
<protein>
    <submittedName>
        <fullName evidence="2">Uncharacterized protein</fullName>
    </submittedName>
</protein>
<feature type="compositionally biased region" description="Polar residues" evidence="1">
    <location>
        <begin position="148"/>
        <end position="159"/>
    </location>
</feature>
<feature type="region of interest" description="Disordered" evidence="1">
    <location>
        <begin position="324"/>
        <end position="355"/>
    </location>
</feature>
<feature type="compositionally biased region" description="Basic residues" evidence="1">
    <location>
        <begin position="504"/>
        <end position="513"/>
    </location>
</feature>
<reference evidence="2" key="1">
    <citation type="submission" date="2021-01" db="EMBL/GenBank/DDBJ databases">
        <authorList>
            <person name="Corre E."/>
            <person name="Pelletier E."/>
            <person name="Niang G."/>
            <person name="Scheremetjew M."/>
            <person name="Finn R."/>
            <person name="Kale V."/>
            <person name="Holt S."/>
            <person name="Cochrane G."/>
            <person name="Meng A."/>
            <person name="Brown T."/>
            <person name="Cohen L."/>
        </authorList>
    </citation>
    <scope>NUCLEOTIDE SEQUENCE</scope>
    <source>
        <strain evidence="2">MM31A-1</strain>
    </source>
</reference>
<feature type="compositionally biased region" description="Basic residues" evidence="1">
    <location>
        <begin position="555"/>
        <end position="571"/>
    </location>
</feature>
<feature type="region of interest" description="Disordered" evidence="1">
    <location>
        <begin position="85"/>
        <end position="290"/>
    </location>
</feature>
<proteinExistence type="predicted"/>
<feature type="compositionally biased region" description="Polar residues" evidence="1">
    <location>
        <begin position="104"/>
        <end position="113"/>
    </location>
</feature>
<feature type="compositionally biased region" description="Basic residues" evidence="1">
    <location>
        <begin position="161"/>
        <end position="174"/>
    </location>
</feature>
<organism evidence="2">
    <name type="scientific">Chaetoceros debilis</name>
    <dbReference type="NCBI Taxonomy" id="122233"/>
    <lineage>
        <taxon>Eukaryota</taxon>
        <taxon>Sar</taxon>
        <taxon>Stramenopiles</taxon>
        <taxon>Ochrophyta</taxon>
        <taxon>Bacillariophyta</taxon>
        <taxon>Coscinodiscophyceae</taxon>
        <taxon>Chaetocerotophycidae</taxon>
        <taxon>Chaetocerotales</taxon>
        <taxon>Chaetocerotaceae</taxon>
        <taxon>Chaetoceros</taxon>
    </lineage>
</organism>
<feature type="compositionally biased region" description="Low complexity" evidence="1">
    <location>
        <begin position="493"/>
        <end position="503"/>
    </location>
</feature>
<feature type="compositionally biased region" description="Basic residues" evidence="1">
    <location>
        <begin position="331"/>
        <end position="341"/>
    </location>
</feature>
<feature type="compositionally biased region" description="Polar residues" evidence="1">
    <location>
        <begin position="533"/>
        <end position="550"/>
    </location>
</feature>
<accession>A0A7S3VCG1</accession>
<feature type="region of interest" description="Disordered" evidence="1">
    <location>
        <begin position="493"/>
        <end position="619"/>
    </location>
</feature>
<evidence type="ECO:0000256" key="1">
    <source>
        <dbReference type="SAM" id="MobiDB-lite"/>
    </source>
</evidence>
<feature type="compositionally biased region" description="Low complexity" evidence="1">
    <location>
        <begin position="583"/>
        <end position="592"/>
    </location>
</feature>
<feature type="compositionally biased region" description="Polar residues" evidence="1">
    <location>
        <begin position="253"/>
        <end position="266"/>
    </location>
</feature>